<evidence type="ECO:0008006" key="4">
    <source>
        <dbReference type="Google" id="ProtNLM"/>
    </source>
</evidence>
<reference evidence="2 3" key="1">
    <citation type="journal article" date="2024" name="Commun. Biol.">
        <title>Comparative genomic analysis of thermophilic fungi reveals convergent evolutionary adaptations and gene losses.</title>
        <authorList>
            <person name="Steindorff A.S."/>
            <person name="Aguilar-Pontes M.V."/>
            <person name="Robinson A.J."/>
            <person name="Andreopoulos B."/>
            <person name="LaButti K."/>
            <person name="Kuo A."/>
            <person name="Mondo S."/>
            <person name="Riley R."/>
            <person name="Otillar R."/>
            <person name="Haridas S."/>
            <person name="Lipzen A."/>
            <person name="Grimwood J."/>
            <person name="Schmutz J."/>
            <person name="Clum A."/>
            <person name="Reid I.D."/>
            <person name="Moisan M.C."/>
            <person name="Butler G."/>
            <person name="Nguyen T.T.M."/>
            <person name="Dewar K."/>
            <person name="Conant G."/>
            <person name="Drula E."/>
            <person name="Henrissat B."/>
            <person name="Hansel C."/>
            <person name="Singer S."/>
            <person name="Hutchinson M.I."/>
            <person name="de Vries R.P."/>
            <person name="Natvig D.O."/>
            <person name="Powell A.J."/>
            <person name="Tsang A."/>
            <person name="Grigoriev I.V."/>
        </authorList>
    </citation>
    <scope>NUCLEOTIDE SEQUENCE [LARGE SCALE GENOMIC DNA]</scope>
    <source>
        <strain evidence="2 3">ATCC 22073</strain>
    </source>
</reference>
<organism evidence="2 3">
    <name type="scientific">Remersonia thermophila</name>
    <dbReference type="NCBI Taxonomy" id="72144"/>
    <lineage>
        <taxon>Eukaryota</taxon>
        <taxon>Fungi</taxon>
        <taxon>Dikarya</taxon>
        <taxon>Ascomycota</taxon>
        <taxon>Pezizomycotina</taxon>
        <taxon>Sordariomycetes</taxon>
        <taxon>Sordariomycetidae</taxon>
        <taxon>Sordariales</taxon>
        <taxon>Sordariales incertae sedis</taxon>
        <taxon>Remersonia</taxon>
    </lineage>
</organism>
<dbReference type="EMBL" id="JAZGUE010000003">
    <property type="protein sequence ID" value="KAL2268406.1"/>
    <property type="molecule type" value="Genomic_DNA"/>
</dbReference>
<dbReference type="PANTHER" id="PTHR35711">
    <property type="entry name" value="EXPRESSED PROTEIN"/>
    <property type="match status" value="1"/>
</dbReference>
<feature type="compositionally biased region" description="Acidic residues" evidence="1">
    <location>
        <begin position="1391"/>
        <end position="1410"/>
    </location>
</feature>
<feature type="compositionally biased region" description="Acidic residues" evidence="1">
    <location>
        <begin position="1435"/>
        <end position="1447"/>
    </location>
</feature>
<feature type="compositionally biased region" description="Basic and acidic residues" evidence="1">
    <location>
        <begin position="1154"/>
        <end position="1163"/>
    </location>
</feature>
<feature type="compositionally biased region" description="Pro residues" evidence="1">
    <location>
        <begin position="922"/>
        <end position="933"/>
    </location>
</feature>
<feature type="compositionally biased region" description="Pro residues" evidence="1">
    <location>
        <begin position="1246"/>
        <end position="1287"/>
    </location>
</feature>
<proteinExistence type="predicted"/>
<dbReference type="GeneID" id="98124254"/>
<keyword evidence="3" id="KW-1185">Reference proteome</keyword>
<feature type="region of interest" description="Disordered" evidence="1">
    <location>
        <begin position="36"/>
        <end position="63"/>
    </location>
</feature>
<feature type="region of interest" description="Disordered" evidence="1">
    <location>
        <begin position="252"/>
        <end position="274"/>
    </location>
</feature>
<feature type="compositionally biased region" description="Acidic residues" evidence="1">
    <location>
        <begin position="1454"/>
        <end position="1472"/>
    </location>
</feature>
<feature type="compositionally biased region" description="Acidic residues" evidence="1">
    <location>
        <begin position="1093"/>
        <end position="1107"/>
    </location>
</feature>
<feature type="compositionally biased region" description="Basic residues" evidence="1">
    <location>
        <begin position="1112"/>
        <end position="1125"/>
    </location>
</feature>
<comment type="caution">
    <text evidence="2">The sequence shown here is derived from an EMBL/GenBank/DDBJ whole genome shotgun (WGS) entry which is preliminary data.</text>
</comment>
<sequence length="1493" mass="165736">MPFWPISTLFQGGGSSDADRSSSRSKKRLFPFSDAPDAKRRLTRGASPIPRGPPEALRNKDPADRWDLAIRPSSERFTAVVHAFRSLLSGFPDQPSVDSILREYFTEHEQLLLSPRPYLEGIANSRHLEALREDNAWRYDQLLGSPRFREHAPNADLGFKLAMAWFGLPVSPIGRLGSTNGQATKGGPWERRVIVDGPGDELRFLNGYTERGWSRDVGVRKPDPVLESYYPAKGEEQTLETDDLIPSLALRGGDADLIDDEPDAPSLGGDSMMDVDPLPEQQLVLRGGASPRPYVSNLFRELHEHAPNSHHPRRWAAPEEFAERLDISLGGPSSDTPRRWLPLYGYQGVVWFRTDVFYTFVDAIDRLLGLDNRAGVAYNLYLMDKTQDYSAWSTRRRFLRRRGESGLSIWGSGPGDFSNDRLAWEWVLERLGQEGQEDAAYRYALFAAGPADPVPWTWEPDASHRVLKVVLDYARGSDSGGTPNADLLERPDVAYLRMPENPRDVVYANHYGPWMANVCRVLAAGRLEDRPGAPAVPDAAFTIKKAGVTSGDGAVYGGLLFTPPLWDSVVAHWEKNPEAPLVLEASTGFDRWHLWLPGSRQPYEEQHLIRSLAEDPAYLRQRIMNLIESSLPEDSLHELRSVEVYLPGTNVFLVSDQGADVVVPIAGSQGDLNGAFAELAGRITQWMAWLGSKPTPPTNGPNGIDLFPQFLTLRPVFEEYTLDDVDFPEHGSWKWNPAALSVDQFRQLAWDILTRRGEGVDEAPERLYINIIQGDSDGDKPGFLVAPTLSDAEWRLITRMLVDPEVHLDVADLDRLPRFRNFAQHQPFGFREIYDTPPALLYRGLGDDAQIPTAKRHYDHQLFETDAARHLETVLPWEEQPSSASQFYSPEAFQLELPPDAELPPQGHLRGKPRVRKGSPPAAAPPWSPPAPRGPRRSALDDAVFLRQYSWARPLDVHMRNEIPVNAPPVDRLLDIRADSVPVVSLSVLTPTEVRQLQRDYHDMRNLVLGRVEKCPYKGCGEAVPTDEPGGMDRHLREQHTAVQCNFGCGEPLFAHWSPSEWRTHFWENHQAEIQWLAGKAKSRRRRKHEGRDGDDDDDDDDNDDDNDKVSPKTKRTAKPAKKVAKGSTKEARKEKTVKDPAKEAQKDKAKKPPAKDKAKEKAAGAAEGVAATDKAKKKKKKRKVKPWDYHGPRHTGRLSDDLDSDGGTAASTSDDSSAPSSDHSGRWDDAWRPKRDARKRKADKPPPPTASPSLPSPPPPPPPPPPPLPLPLPPGVQPPPRPPPRANEPANPAAAAPKTTKKAKTTAKAKDATEGAKKPTAGAAAPAATPTKRPRASARRPAAGASTAAAKRSVTFAEALVRGASPVRAGRGIGRLASALKTEAAKRDEEEQDEEEWEEEEWEGVEGLEPEGRWWWRSGHEYGVGYGAGVSQEGDTDEKEEVDEGDVVMVEAFEEEDEEDEDEEEEEEVEGGEGLSGPGPEWGRYGKSWGLV</sequence>
<dbReference type="RefSeq" id="XP_070867130.1">
    <property type="nucleotide sequence ID" value="XM_071009610.1"/>
</dbReference>
<feature type="compositionally biased region" description="Low complexity" evidence="1">
    <location>
        <begin position="1340"/>
        <end position="1354"/>
    </location>
</feature>
<protein>
    <recommendedName>
        <fullName evidence="4">C2H2-type domain-containing protein</fullName>
    </recommendedName>
</protein>
<feature type="compositionally biased region" description="Basic residues" evidence="1">
    <location>
        <begin position="1176"/>
        <end position="1185"/>
    </location>
</feature>
<accession>A0ABR4DDH5</accession>
<feature type="compositionally biased region" description="Basic and acidic residues" evidence="1">
    <location>
        <begin position="1224"/>
        <end position="1235"/>
    </location>
</feature>
<feature type="region of interest" description="Disordered" evidence="1">
    <location>
        <begin position="11"/>
        <end position="30"/>
    </location>
</feature>
<feature type="compositionally biased region" description="Low complexity" evidence="1">
    <location>
        <begin position="1319"/>
        <end position="1332"/>
    </location>
</feature>
<feature type="region of interest" description="Disordered" evidence="1">
    <location>
        <begin position="1079"/>
        <end position="1413"/>
    </location>
</feature>
<evidence type="ECO:0000256" key="1">
    <source>
        <dbReference type="SAM" id="MobiDB-lite"/>
    </source>
</evidence>
<feature type="region of interest" description="Disordered" evidence="1">
    <location>
        <begin position="897"/>
        <end position="937"/>
    </location>
</feature>
<name>A0ABR4DDH5_9PEZI</name>
<gene>
    <name evidence="2" type="ORF">VTJ83DRAFT_3252</name>
</gene>
<dbReference type="Proteomes" id="UP001600064">
    <property type="component" value="Unassembled WGS sequence"/>
</dbReference>
<feature type="compositionally biased region" description="Basic and acidic residues" evidence="1">
    <location>
        <begin position="1128"/>
        <end position="1148"/>
    </location>
</feature>
<feature type="compositionally biased region" description="Low complexity" evidence="1">
    <location>
        <begin position="1288"/>
        <end position="1299"/>
    </location>
</feature>
<dbReference type="PANTHER" id="PTHR35711:SF1">
    <property type="entry name" value="ECTODERMAL, ISOFORM F"/>
    <property type="match status" value="1"/>
</dbReference>
<evidence type="ECO:0000313" key="3">
    <source>
        <dbReference type="Proteomes" id="UP001600064"/>
    </source>
</evidence>
<feature type="compositionally biased region" description="Low complexity" evidence="1">
    <location>
        <begin position="1206"/>
        <end position="1223"/>
    </location>
</feature>
<evidence type="ECO:0000313" key="2">
    <source>
        <dbReference type="EMBL" id="KAL2268406.1"/>
    </source>
</evidence>
<feature type="compositionally biased region" description="Basic and acidic residues" evidence="1">
    <location>
        <begin position="1309"/>
        <end position="1318"/>
    </location>
</feature>
<feature type="region of interest" description="Disordered" evidence="1">
    <location>
        <begin position="1454"/>
        <end position="1493"/>
    </location>
</feature>
<feature type="region of interest" description="Disordered" evidence="1">
    <location>
        <begin position="1428"/>
        <end position="1447"/>
    </location>
</feature>
<feature type="compositionally biased region" description="Low complexity" evidence="1">
    <location>
        <begin position="1164"/>
        <end position="1173"/>
    </location>
</feature>